<name>A0A3B1BS72_9ZZZZ</name>
<accession>A0A3B1BS72</accession>
<dbReference type="Gene3D" id="2.70.70.10">
    <property type="entry name" value="Glucose Permease (Domain IIA)"/>
    <property type="match status" value="1"/>
</dbReference>
<keyword evidence="5" id="KW-0862">Zinc</keyword>
<evidence type="ECO:0000256" key="6">
    <source>
        <dbReference type="ARBA" id="ARBA00023049"/>
    </source>
</evidence>
<keyword evidence="2" id="KW-0645">Protease</keyword>
<proteinExistence type="predicted"/>
<evidence type="ECO:0000256" key="3">
    <source>
        <dbReference type="ARBA" id="ARBA00022723"/>
    </source>
</evidence>
<dbReference type="EMBL" id="UOFW01000210">
    <property type="protein sequence ID" value="VAX07527.1"/>
    <property type="molecule type" value="Genomic_DNA"/>
</dbReference>
<reference evidence="9" key="1">
    <citation type="submission" date="2018-06" db="EMBL/GenBank/DDBJ databases">
        <authorList>
            <person name="Zhirakovskaya E."/>
        </authorList>
    </citation>
    <scope>NUCLEOTIDE SEQUENCE</scope>
</reference>
<feature type="coiled-coil region" evidence="7">
    <location>
        <begin position="26"/>
        <end position="95"/>
    </location>
</feature>
<dbReference type="InterPro" id="IPR011055">
    <property type="entry name" value="Dup_hybrid_motif"/>
</dbReference>
<evidence type="ECO:0000256" key="7">
    <source>
        <dbReference type="SAM" id="Coils"/>
    </source>
</evidence>
<dbReference type="PANTHER" id="PTHR21666">
    <property type="entry name" value="PEPTIDASE-RELATED"/>
    <property type="match status" value="1"/>
</dbReference>
<comment type="cofactor">
    <cofactor evidence="1">
        <name>Zn(2+)</name>
        <dbReference type="ChEBI" id="CHEBI:29105"/>
    </cofactor>
</comment>
<dbReference type="GO" id="GO:0046872">
    <property type="term" value="F:metal ion binding"/>
    <property type="evidence" value="ECO:0007669"/>
    <property type="project" value="UniProtKB-KW"/>
</dbReference>
<evidence type="ECO:0000259" key="8">
    <source>
        <dbReference type="Pfam" id="PF01551"/>
    </source>
</evidence>
<sequence length="420" mass="47048">MVCLCLVTGAHTDAAASDGVPNDKTLKDVRHKITAADKRARAYEREANAMDQEITSLRLNLVQAAGNLQQAESHINDKEDHLDLLNRQERNLAARLKSRHVQMAKTLAAMQRLSQQPIELVAYRSDKAVNSLRSASLLKTLQPELQKRAKIIQQDMSEILVVREEITLEREELTGLLAALTTEQIDMNELLMKRRSKQKELRLATKQERQKLNQFAAKAKTLQELIAKIEQEAVIREKAAIAAAKRLAQKPQKKTDTKTARLKIDSRPKGFTNSRANFRAAKGYMPLPARGSIRRTFGAKTPEGQSSEGITIYTRPQATVISPHEGRIVFAGKFRSYGQLLIISHGPEYHTLLAGITRLDAEVGQWVLKGEPVGQMAASGAEQMRDKHMRAGQSLYVELRRRGKPINPLPWIVASDRKVL</sequence>
<evidence type="ECO:0000313" key="9">
    <source>
        <dbReference type="EMBL" id="VAX07527.1"/>
    </source>
</evidence>
<dbReference type="GO" id="GO:0006508">
    <property type="term" value="P:proteolysis"/>
    <property type="evidence" value="ECO:0007669"/>
    <property type="project" value="UniProtKB-KW"/>
</dbReference>
<keyword evidence="4" id="KW-0378">Hydrolase</keyword>
<dbReference type="AlphaFoldDB" id="A0A3B1BS72"/>
<dbReference type="GO" id="GO:0004222">
    <property type="term" value="F:metalloendopeptidase activity"/>
    <property type="evidence" value="ECO:0007669"/>
    <property type="project" value="TreeGrafter"/>
</dbReference>
<evidence type="ECO:0000256" key="5">
    <source>
        <dbReference type="ARBA" id="ARBA00022833"/>
    </source>
</evidence>
<organism evidence="9">
    <name type="scientific">hydrothermal vent metagenome</name>
    <dbReference type="NCBI Taxonomy" id="652676"/>
    <lineage>
        <taxon>unclassified sequences</taxon>
        <taxon>metagenomes</taxon>
        <taxon>ecological metagenomes</taxon>
    </lineage>
</organism>
<feature type="coiled-coil region" evidence="7">
    <location>
        <begin position="163"/>
        <end position="232"/>
    </location>
</feature>
<dbReference type="CDD" id="cd12797">
    <property type="entry name" value="M23_peptidase"/>
    <property type="match status" value="1"/>
</dbReference>
<protein>
    <recommendedName>
        <fullName evidence="8">M23ase beta-sheet core domain-containing protein</fullName>
    </recommendedName>
</protein>
<keyword evidence="3" id="KW-0479">Metal-binding</keyword>
<dbReference type="PANTHER" id="PTHR21666:SF288">
    <property type="entry name" value="CELL DIVISION PROTEIN YTFB"/>
    <property type="match status" value="1"/>
</dbReference>
<evidence type="ECO:0000256" key="4">
    <source>
        <dbReference type="ARBA" id="ARBA00022801"/>
    </source>
</evidence>
<dbReference type="Pfam" id="PF01551">
    <property type="entry name" value="Peptidase_M23"/>
    <property type="match status" value="1"/>
</dbReference>
<evidence type="ECO:0000256" key="2">
    <source>
        <dbReference type="ARBA" id="ARBA00022670"/>
    </source>
</evidence>
<keyword evidence="6" id="KW-0482">Metalloprotease</keyword>
<feature type="domain" description="M23ase beta-sheet core" evidence="8">
    <location>
        <begin position="307"/>
        <end position="408"/>
    </location>
</feature>
<dbReference type="SUPFAM" id="SSF51261">
    <property type="entry name" value="Duplicated hybrid motif"/>
    <property type="match status" value="1"/>
</dbReference>
<dbReference type="InterPro" id="IPR050570">
    <property type="entry name" value="Cell_wall_metabolism_enzyme"/>
</dbReference>
<gene>
    <name evidence="9" type="ORF">MNBD_ALPHA03-1469</name>
</gene>
<keyword evidence="7" id="KW-0175">Coiled coil</keyword>
<dbReference type="InterPro" id="IPR016047">
    <property type="entry name" value="M23ase_b-sheet_dom"/>
</dbReference>
<evidence type="ECO:0000256" key="1">
    <source>
        <dbReference type="ARBA" id="ARBA00001947"/>
    </source>
</evidence>